<dbReference type="AlphaFoldDB" id="A0A1V3NCC3"/>
<proteinExistence type="predicted"/>
<dbReference type="Pfam" id="PF08850">
    <property type="entry name" value="DUF1820"/>
    <property type="match status" value="1"/>
</dbReference>
<keyword evidence="2" id="KW-1185">Reference proteome</keyword>
<dbReference type="OrthoDB" id="5641137at2"/>
<dbReference type="PIRSF" id="PIRSF028538">
    <property type="entry name" value="DUF1820"/>
    <property type="match status" value="1"/>
</dbReference>
<protein>
    <recommendedName>
        <fullName evidence="3">DUF1820 domain-containing protein</fullName>
    </recommendedName>
</protein>
<evidence type="ECO:0000313" key="1">
    <source>
        <dbReference type="EMBL" id="OOG22674.1"/>
    </source>
</evidence>
<dbReference type="EMBL" id="MVBK01000099">
    <property type="protein sequence ID" value="OOG22674.1"/>
    <property type="molecule type" value="Genomic_DNA"/>
</dbReference>
<dbReference type="InterPro" id="IPR014949">
    <property type="entry name" value="DUF1820"/>
</dbReference>
<organism evidence="1 2">
    <name type="scientific">Thioalkalivibrio denitrificans</name>
    <dbReference type="NCBI Taxonomy" id="108003"/>
    <lineage>
        <taxon>Bacteria</taxon>
        <taxon>Pseudomonadati</taxon>
        <taxon>Pseudomonadota</taxon>
        <taxon>Gammaproteobacteria</taxon>
        <taxon>Chromatiales</taxon>
        <taxon>Ectothiorhodospiraceae</taxon>
        <taxon>Thioalkalivibrio</taxon>
    </lineage>
</organism>
<dbReference type="Proteomes" id="UP000189462">
    <property type="component" value="Unassembled WGS sequence"/>
</dbReference>
<dbReference type="RefSeq" id="WP_077279906.1">
    <property type="nucleotide sequence ID" value="NZ_MVBK01000099.1"/>
</dbReference>
<evidence type="ECO:0008006" key="3">
    <source>
        <dbReference type="Google" id="ProtNLM"/>
    </source>
</evidence>
<gene>
    <name evidence="1" type="ORF">B1C78_14710</name>
</gene>
<accession>A0A1V3NCC3</accession>
<reference evidence="1 2" key="1">
    <citation type="submission" date="2017-02" db="EMBL/GenBank/DDBJ databases">
        <title>Genomic diversity within the haloalkaliphilic genus Thioalkalivibrio.</title>
        <authorList>
            <person name="Ahn A.-C."/>
            <person name="Meier-Kolthoff J."/>
            <person name="Overmars L."/>
            <person name="Richter M."/>
            <person name="Woyke T."/>
            <person name="Sorokin D.Y."/>
            <person name="Muyzer G."/>
        </authorList>
    </citation>
    <scope>NUCLEOTIDE SEQUENCE [LARGE SCALE GENOMIC DNA]</scope>
    <source>
        <strain evidence="1 2">ALJD</strain>
    </source>
</reference>
<dbReference type="STRING" id="108003.B1C78_14710"/>
<sequence>MSRKKNIYRITFINQGKVYEVFAQKVYQGELYGFVVIEQLIFGERSSVVVDPGEERLKGEFQSVRRSFVPMHAIIRIDEVEKEGPARIHELGDKVTPFPPVYPPAGGPGGR</sequence>
<comment type="caution">
    <text evidence="1">The sequence shown here is derived from an EMBL/GenBank/DDBJ whole genome shotgun (WGS) entry which is preliminary data.</text>
</comment>
<name>A0A1V3NCC3_9GAMM</name>
<evidence type="ECO:0000313" key="2">
    <source>
        <dbReference type="Proteomes" id="UP000189462"/>
    </source>
</evidence>